<dbReference type="GO" id="GO:0043709">
    <property type="term" value="P:cell adhesion involved in single-species biofilm formation"/>
    <property type="evidence" value="ECO:0007669"/>
    <property type="project" value="TreeGrafter"/>
</dbReference>
<gene>
    <name evidence="6" type="ORF">EDC25_1155</name>
</gene>
<dbReference type="EC" id="2.7.7.65" evidence="2"/>
<dbReference type="SUPFAM" id="SSF55073">
    <property type="entry name" value="Nucleotide cyclase"/>
    <property type="match status" value="1"/>
</dbReference>
<dbReference type="Gene3D" id="6.10.340.10">
    <property type="match status" value="1"/>
</dbReference>
<dbReference type="PANTHER" id="PTHR45138">
    <property type="entry name" value="REGULATORY COMPONENTS OF SENSORY TRANSDUCTION SYSTEM"/>
    <property type="match status" value="1"/>
</dbReference>
<dbReference type="PROSITE" id="PS50885">
    <property type="entry name" value="HAMP"/>
    <property type="match status" value="1"/>
</dbReference>
<dbReference type="PROSITE" id="PS50887">
    <property type="entry name" value="GGDEF"/>
    <property type="match status" value="1"/>
</dbReference>
<dbReference type="Pfam" id="PF00990">
    <property type="entry name" value="GGDEF"/>
    <property type="match status" value="1"/>
</dbReference>
<dbReference type="FunFam" id="3.30.70.270:FF:000001">
    <property type="entry name" value="Diguanylate cyclase domain protein"/>
    <property type="match status" value="1"/>
</dbReference>
<dbReference type="Gene3D" id="3.30.70.270">
    <property type="match status" value="1"/>
</dbReference>
<keyword evidence="3" id="KW-0472">Membrane</keyword>
<dbReference type="GO" id="GO:0007165">
    <property type="term" value="P:signal transduction"/>
    <property type="evidence" value="ECO:0007669"/>
    <property type="project" value="InterPro"/>
</dbReference>
<feature type="domain" description="GGDEF" evidence="5">
    <location>
        <begin position="306"/>
        <end position="441"/>
    </location>
</feature>
<dbReference type="Proteomes" id="UP000294599">
    <property type="component" value="Unassembled WGS sequence"/>
</dbReference>
<evidence type="ECO:0000256" key="2">
    <source>
        <dbReference type="ARBA" id="ARBA00012528"/>
    </source>
</evidence>
<keyword evidence="3" id="KW-0812">Transmembrane</keyword>
<name>A0A4V2UVM1_9GAMM</name>
<evidence type="ECO:0000256" key="3">
    <source>
        <dbReference type="SAM" id="Phobius"/>
    </source>
</evidence>
<dbReference type="InterPro" id="IPR029787">
    <property type="entry name" value="Nucleotide_cyclase"/>
</dbReference>
<dbReference type="RefSeq" id="WP_123522197.1">
    <property type="nucleotide sequence ID" value="NZ_JBHLWF010000012.1"/>
</dbReference>
<reference evidence="6 7" key="1">
    <citation type="submission" date="2019-03" db="EMBL/GenBank/DDBJ databases">
        <title>Genomic Encyclopedia of Type Strains, Phase IV (KMG-IV): sequencing the most valuable type-strain genomes for metagenomic binning, comparative biology and taxonomic classification.</title>
        <authorList>
            <person name="Goeker M."/>
        </authorList>
    </citation>
    <scope>NUCLEOTIDE SEQUENCE [LARGE SCALE GENOMIC DNA]</scope>
    <source>
        <strain evidence="6 7">DSM 21944</strain>
    </source>
</reference>
<evidence type="ECO:0000313" key="6">
    <source>
        <dbReference type="EMBL" id="TCS96317.1"/>
    </source>
</evidence>
<dbReference type="CDD" id="cd06225">
    <property type="entry name" value="HAMP"/>
    <property type="match status" value="1"/>
</dbReference>
<dbReference type="GO" id="GO:0052621">
    <property type="term" value="F:diguanylate cyclase activity"/>
    <property type="evidence" value="ECO:0007669"/>
    <property type="project" value="UniProtKB-EC"/>
</dbReference>
<evidence type="ECO:0000259" key="4">
    <source>
        <dbReference type="PROSITE" id="PS50885"/>
    </source>
</evidence>
<evidence type="ECO:0000259" key="5">
    <source>
        <dbReference type="PROSITE" id="PS50887"/>
    </source>
</evidence>
<feature type="transmembrane region" description="Helical" evidence="3">
    <location>
        <begin position="197"/>
        <end position="215"/>
    </location>
</feature>
<sequence length="445" mass="48630">MIAGKGLRRRVLVASTAITLVILGALFLLLMQERSSRREVLALNSEVQTQLVSQVAQAHGIALIRHLADALTNDLYYFDLRSIGEQLAATLRQPPMTAALVFDSQGRVVHDGSHDISTYGSSLSLDLVKAALASDEVQVQRDDGVITAALRIRIGDEVLGGVLTRFGLDELNHTVASGNQRLSATLEHASRQRIGSLTLLLAFSTVLALASGWIIQRWIVRPIQRLATVAREIEAGQYGDYQLDSGRRDEIGELERVFERMSQRIAETHRSVARKAYQDKLTGLPNRRAFDEALAEHVARARAEGSRFALMFLDVDNLKQVNDTIGHDAGDRALIRFALLAERSLEQHSGGSAWLARIGGDEFAVLARDEPLPDKALAQAEALMQRIRASSDADHTALGASIGIAVYPTHATDASELLRCADHAMYRAKQLGKNQIQISACTPTP</sequence>
<organism evidence="6 7">
    <name type="scientific">Pseudofulvimonas gallinarii</name>
    <dbReference type="NCBI Taxonomy" id="634155"/>
    <lineage>
        <taxon>Bacteria</taxon>
        <taxon>Pseudomonadati</taxon>
        <taxon>Pseudomonadota</taxon>
        <taxon>Gammaproteobacteria</taxon>
        <taxon>Lysobacterales</taxon>
        <taxon>Rhodanobacteraceae</taxon>
        <taxon>Pseudofulvimonas</taxon>
    </lineage>
</organism>
<dbReference type="EMBL" id="SMAF01000015">
    <property type="protein sequence ID" value="TCS96317.1"/>
    <property type="molecule type" value="Genomic_DNA"/>
</dbReference>
<feature type="transmembrane region" description="Helical" evidence="3">
    <location>
        <begin position="12"/>
        <end position="31"/>
    </location>
</feature>
<accession>A0A4V2UVM1</accession>
<comment type="cofactor">
    <cofactor evidence="1">
        <name>Mg(2+)</name>
        <dbReference type="ChEBI" id="CHEBI:18420"/>
    </cofactor>
</comment>
<dbReference type="PANTHER" id="PTHR45138:SF24">
    <property type="entry name" value="DIGUANYLATE CYCLASE DGCC-RELATED"/>
    <property type="match status" value="1"/>
</dbReference>
<dbReference type="InterPro" id="IPR003660">
    <property type="entry name" value="HAMP_dom"/>
</dbReference>
<dbReference type="GO" id="GO:0005886">
    <property type="term" value="C:plasma membrane"/>
    <property type="evidence" value="ECO:0007669"/>
    <property type="project" value="TreeGrafter"/>
</dbReference>
<dbReference type="SMART" id="SM00267">
    <property type="entry name" value="GGDEF"/>
    <property type="match status" value="1"/>
</dbReference>
<dbReference type="SMART" id="SM00304">
    <property type="entry name" value="HAMP"/>
    <property type="match status" value="1"/>
</dbReference>
<keyword evidence="7" id="KW-1185">Reference proteome</keyword>
<dbReference type="InterPro" id="IPR000160">
    <property type="entry name" value="GGDEF_dom"/>
</dbReference>
<feature type="domain" description="HAMP" evidence="4">
    <location>
        <begin position="217"/>
        <end position="270"/>
    </location>
</feature>
<dbReference type="Pfam" id="PF00672">
    <property type="entry name" value="HAMP"/>
    <property type="match status" value="1"/>
</dbReference>
<evidence type="ECO:0000256" key="1">
    <source>
        <dbReference type="ARBA" id="ARBA00001946"/>
    </source>
</evidence>
<dbReference type="SUPFAM" id="SSF158472">
    <property type="entry name" value="HAMP domain-like"/>
    <property type="match status" value="1"/>
</dbReference>
<evidence type="ECO:0000313" key="7">
    <source>
        <dbReference type="Proteomes" id="UP000294599"/>
    </source>
</evidence>
<dbReference type="CDD" id="cd01949">
    <property type="entry name" value="GGDEF"/>
    <property type="match status" value="1"/>
</dbReference>
<dbReference type="NCBIfam" id="TIGR00254">
    <property type="entry name" value="GGDEF"/>
    <property type="match status" value="1"/>
</dbReference>
<keyword evidence="3" id="KW-1133">Transmembrane helix</keyword>
<protein>
    <recommendedName>
        <fullName evidence="2">diguanylate cyclase</fullName>
        <ecNumber evidence="2">2.7.7.65</ecNumber>
    </recommendedName>
</protein>
<dbReference type="AlphaFoldDB" id="A0A4V2UVM1"/>
<dbReference type="GO" id="GO:1902201">
    <property type="term" value="P:negative regulation of bacterial-type flagellum-dependent cell motility"/>
    <property type="evidence" value="ECO:0007669"/>
    <property type="project" value="TreeGrafter"/>
</dbReference>
<dbReference type="InterPro" id="IPR043128">
    <property type="entry name" value="Rev_trsase/Diguanyl_cyclase"/>
</dbReference>
<dbReference type="OrthoDB" id="9812260at2"/>
<proteinExistence type="predicted"/>
<dbReference type="InterPro" id="IPR050469">
    <property type="entry name" value="Diguanylate_Cyclase"/>
</dbReference>
<comment type="caution">
    <text evidence="6">The sequence shown here is derived from an EMBL/GenBank/DDBJ whole genome shotgun (WGS) entry which is preliminary data.</text>
</comment>